<dbReference type="Pfam" id="PF14690">
    <property type="entry name" value="Zn_ribbon_ISL3"/>
    <property type="match status" value="1"/>
</dbReference>
<comment type="caution">
    <text evidence="3">The sequence shown here is derived from an EMBL/GenBank/DDBJ whole genome shotgun (WGS) entry which is preliminary data.</text>
</comment>
<evidence type="ECO:0000259" key="1">
    <source>
        <dbReference type="Pfam" id="PF01610"/>
    </source>
</evidence>
<feature type="domain" description="Transposase IS204/IS1001/IS1096/IS1165 zinc-finger" evidence="2">
    <location>
        <begin position="39"/>
        <end position="83"/>
    </location>
</feature>
<dbReference type="EMBL" id="JACKWY010000033">
    <property type="protein sequence ID" value="MBB6716893.1"/>
    <property type="molecule type" value="Genomic_DNA"/>
</dbReference>
<accession>A0A7X0SFX8</accession>
<evidence type="ECO:0000259" key="2">
    <source>
        <dbReference type="Pfam" id="PF14690"/>
    </source>
</evidence>
<feature type="domain" description="Transposase IS204/IS1001/IS1096/IS1165 DDE" evidence="1">
    <location>
        <begin position="466"/>
        <end position="575"/>
    </location>
</feature>
<dbReference type="PANTHER" id="PTHR33498">
    <property type="entry name" value="TRANSPOSASE FOR INSERTION SEQUENCE ELEMENT IS1557"/>
    <property type="match status" value="1"/>
</dbReference>
<dbReference type="InterPro" id="IPR047951">
    <property type="entry name" value="Transpos_ISL3"/>
</dbReference>
<evidence type="ECO:0000313" key="3">
    <source>
        <dbReference type="EMBL" id="MBB6716893.1"/>
    </source>
</evidence>
<protein>
    <submittedName>
        <fullName evidence="3">ISL3 family transposase</fullName>
    </submittedName>
</protein>
<proteinExistence type="predicted"/>
<dbReference type="Pfam" id="PF01610">
    <property type="entry name" value="DDE_Tnp_ISL3"/>
    <property type="match status" value="2"/>
</dbReference>
<evidence type="ECO:0000313" key="4">
    <source>
        <dbReference type="Proteomes" id="UP000585258"/>
    </source>
</evidence>
<organism evidence="3 4">
    <name type="scientific">Clostridium gasigenes</name>
    <dbReference type="NCBI Taxonomy" id="94869"/>
    <lineage>
        <taxon>Bacteria</taxon>
        <taxon>Bacillati</taxon>
        <taxon>Bacillota</taxon>
        <taxon>Clostridia</taxon>
        <taxon>Eubacteriales</taxon>
        <taxon>Clostridiaceae</taxon>
        <taxon>Clostridium</taxon>
    </lineage>
</organism>
<sequence>MKYKELNINEKLFGKDYLIYDWLESDEEIHIYIKSKSHTAACPDCRKVSSFFHATYVRKIQTVPMHLKTTYLHVTAYKYKCLNDACETKVIMETLNFASASQVRTTELTSLILAVSIFLSNEGASKVLSLIGVKVSNDTIKRIYDKIIIDDEPNVEAVGIDDVAIRKGQTYATAIYDLNDHHLIALLDGRDAETLKKWLKNHKKIKLIARDRASAYAKAINEILPECTQVADRFHLLQNLVQRIRDIFKDTLPKEIFIKNGQVLDDTPQQVNVLKIDPLSKALDVYSYNNDPPVNEDGLIIIYDNKKRNLDSSQYKRQSESRKIKQQLIHSIQSRWMKIEPQSIKFIADEFSISVLTAGKYIQMSEEDINLLDQPMNYKKRKTVADDYLNIIYKMLGDKIDPAVILAYTIKMGYAGNIKTMQSYIELFSKNNFNYKFHINWAYKKEFPEEITLIKRHQVLSYILRKDSEEIKINGLEKHIEAIKKRYDIVNVLKNAYYSFYTTLMGNAPAKLETFINDYESSPIKGFIEGIKKDIAPVKNAISHSESSGFVEGNNNKFKLIKRILYGRANLVNLFKKCYVTFQVKHKDFSLQKLMKTNALY</sequence>
<feature type="domain" description="Transposase IS204/IS1001/IS1096/IS1165 DDE" evidence="1">
    <location>
        <begin position="158"/>
        <end position="247"/>
    </location>
</feature>
<dbReference type="InterPro" id="IPR029261">
    <property type="entry name" value="Transposase_Znf"/>
</dbReference>
<dbReference type="InterPro" id="IPR002560">
    <property type="entry name" value="Transposase_DDE"/>
</dbReference>
<dbReference type="NCBIfam" id="NF033550">
    <property type="entry name" value="transpos_ISL3"/>
    <property type="match status" value="1"/>
</dbReference>
<dbReference type="Proteomes" id="UP000585258">
    <property type="component" value="Unassembled WGS sequence"/>
</dbReference>
<dbReference type="AlphaFoldDB" id="A0A7X0SFX8"/>
<dbReference type="RefSeq" id="WP_185165813.1">
    <property type="nucleotide sequence ID" value="NZ_JACKWY010000033.1"/>
</dbReference>
<reference evidence="3 4" key="1">
    <citation type="submission" date="2020-08" db="EMBL/GenBank/DDBJ databases">
        <title>Clostridia isolated from Swiss meat.</title>
        <authorList>
            <person name="Wambui J."/>
            <person name="Stevens M.J.A."/>
            <person name="Stephan R."/>
        </authorList>
    </citation>
    <scope>NUCLEOTIDE SEQUENCE [LARGE SCALE GENOMIC DNA]</scope>
    <source>
        <strain evidence="3 4">CM001</strain>
    </source>
</reference>
<gene>
    <name evidence="3" type="ORF">H7E68_19670</name>
</gene>
<dbReference type="PANTHER" id="PTHR33498:SF1">
    <property type="entry name" value="TRANSPOSASE FOR INSERTION SEQUENCE ELEMENT IS1557"/>
    <property type="match status" value="1"/>
</dbReference>
<name>A0A7X0SFX8_9CLOT</name>